<protein>
    <submittedName>
        <fullName evidence="2">Uncharacterized protein</fullName>
    </submittedName>
</protein>
<dbReference type="AlphaFoldDB" id="A0A5B9E7G8"/>
<dbReference type="Proteomes" id="UP000321820">
    <property type="component" value="Chromosome"/>
</dbReference>
<evidence type="ECO:0000256" key="1">
    <source>
        <dbReference type="SAM" id="MobiDB-lite"/>
    </source>
</evidence>
<dbReference type="OrthoDB" id="8432779at2"/>
<organism evidence="2 3">
    <name type="scientific">Terriglobus albidus</name>
    <dbReference type="NCBI Taxonomy" id="1592106"/>
    <lineage>
        <taxon>Bacteria</taxon>
        <taxon>Pseudomonadati</taxon>
        <taxon>Acidobacteriota</taxon>
        <taxon>Terriglobia</taxon>
        <taxon>Terriglobales</taxon>
        <taxon>Acidobacteriaceae</taxon>
        <taxon>Terriglobus</taxon>
    </lineage>
</organism>
<evidence type="ECO:0000313" key="3">
    <source>
        <dbReference type="Proteomes" id="UP000321820"/>
    </source>
</evidence>
<dbReference type="EMBL" id="CP042806">
    <property type="protein sequence ID" value="QEE28213.1"/>
    <property type="molecule type" value="Genomic_DNA"/>
</dbReference>
<evidence type="ECO:0000313" key="2">
    <source>
        <dbReference type="EMBL" id="QEE28213.1"/>
    </source>
</evidence>
<gene>
    <name evidence="2" type="ORF">FTW19_09515</name>
</gene>
<dbReference type="InterPro" id="IPR011659">
    <property type="entry name" value="WD40"/>
</dbReference>
<dbReference type="Pfam" id="PF07676">
    <property type="entry name" value="PD40"/>
    <property type="match status" value="1"/>
</dbReference>
<feature type="region of interest" description="Disordered" evidence="1">
    <location>
        <begin position="207"/>
        <end position="226"/>
    </location>
</feature>
<proteinExistence type="predicted"/>
<reference evidence="2 3" key="1">
    <citation type="submission" date="2019-08" db="EMBL/GenBank/DDBJ databases">
        <title>Complete genome sequence of Terriglobus albidus strain ORNL.</title>
        <authorList>
            <person name="Podar M."/>
        </authorList>
    </citation>
    <scope>NUCLEOTIDE SEQUENCE [LARGE SCALE GENOMIC DNA]</scope>
    <source>
        <strain evidence="2 3">ORNL</strain>
    </source>
</reference>
<dbReference type="KEGG" id="talb:FTW19_09515"/>
<keyword evidence="3" id="KW-1185">Reference proteome</keyword>
<name>A0A5B9E7G8_9BACT</name>
<sequence length="258" mass="28601">MGIPPRHRPTNRRSRAFSLRWVSRKGCAAAFSLRKTPIDAEALLYTYRENALWFVRSKPDFSGWRILVSRCVDHHLQPPTESPIAAPGLEADPHFTPDGRTLYFISSRSTGAGLDIWTAIRSTVGTWQTPVKLPEPVNSNEAEWFPRPPLTAGSTSAPVVLEASAKTTSGAPARPPTEPGWSHFPCRCSPEHSHLWAFSVMKTPLHAPSGIPRNRENAPENADPGLNTADAEYEFLPASNNQWGLLATDKGIFIREFR</sequence>
<accession>A0A5B9E7G8</accession>